<dbReference type="EMBL" id="KB445798">
    <property type="protein sequence ID" value="EMD36604.1"/>
    <property type="molecule type" value="Genomic_DNA"/>
</dbReference>
<proteinExistence type="predicted"/>
<keyword evidence="2" id="KW-0472">Membrane</keyword>
<dbReference type="HOGENOM" id="CLU_447579_0_0_1"/>
<evidence type="ECO:0000259" key="3">
    <source>
        <dbReference type="Pfam" id="PF20153"/>
    </source>
</evidence>
<keyword evidence="5" id="KW-1185">Reference proteome</keyword>
<sequence>MRPNHVVVEMVDRSLSSSEKANSPLQGPGVSSPPSKEPKPTKSPIGEKPEKSPSQPRSEPPISGGRVFCGCGSGSDQCACFLKTERIRSDGDTRKAAVQAAEDGWAACDSRLRTHDEAMTRAWKEEIDTSLIFAGLFSAVLTAFNVQVYPSLQTSSAPDLQTQVLIHLSAQLSAQSSHDSPFRPVLASSSASAGPSNSMICVNALWFASLVVSLAAASLGIVIRQWLNHFVNATSPSPRRSVYIHCFRWDLGLVAWHVPTMLSLLPVLLQVAVALFLAGLCILLSTLNYIVSTVTIALVSTLFAFLFATTVIPFWAPSCPYRSPQALLACRALQWLYKQLLELTWPGTYGVISRVITLIYPRFPITSTYLWRRLSRLSVYQRTFTDWTTTEKVIVDAEGLEKVAANDPHLKTMKWVRANALERTWSLLMDDALLENAIAPCIMDPRVDGSLTLSRLKAFTRRRATLPSTARTVIGESALSLSSYIQEEHFDKIVSLCIEYYVEEAELPKNAIIGLTNLACRCSQVRGSINDDLLRTLLHRDISDVLLGAVKDDGERMLQSRILMDHKCLRSILSSVAALIRNQTLYRTRPRYPRRVLSIISQVTQLSMSS</sequence>
<keyword evidence="2" id="KW-0812">Transmembrane</keyword>
<name>M2PK21_CERS8</name>
<feature type="region of interest" description="Disordered" evidence="1">
    <location>
        <begin position="1"/>
        <end position="62"/>
    </location>
</feature>
<accession>M2PK21</accession>
<dbReference type="Pfam" id="PF20153">
    <property type="entry name" value="DUF6535"/>
    <property type="match status" value="1"/>
</dbReference>
<dbReference type="STRING" id="914234.M2PK21"/>
<reference evidence="4 5" key="1">
    <citation type="journal article" date="2012" name="Proc. Natl. Acad. Sci. U.S.A.">
        <title>Comparative genomics of Ceriporiopsis subvermispora and Phanerochaete chrysosporium provide insight into selective ligninolysis.</title>
        <authorList>
            <person name="Fernandez-Fueyo E."/>
            <person name="Ruiz-Duenas F.J."/>
            <person name="Ferreira P."/>
            <person name="Floudas D."/>
            <person name="Hibbett D.S."/>
            <person name="Canessa P."/>
            <person name="Larrondo L.F."/>
            <person name="James T.Y."/>
            <person name="Seelenfreund D."/>
            <person name="Lobos S."/>
            <person name="Polanco R."/>
            <person name="Tello M."/>
            <person name="Honda Y."/>
            <person name="Watanabe T."/>
            <person name="Watanabe T."/>
            <person name="Ryu J.S."/>
            <person name="Kubicek C.P."/>
            <person name="Schmoll M."/>
            <person name="Gaskell J."/>
            <person name="Hammel K.E."/>
            <person name="St John F.J."/>
            <person name="Vanden Wymelenberg A."/>
            <person name="Sabat G."/>
            <person name="Splinter BonDurant S."/>
            <person name="Syed K."/>
            <person name="Yadav J.S."/>
            <person name="Doddapaneni H."/>
            <person name="Subramanian V."/>
            <person name="Lavin J.L."/>
            <person name="Oguiza J.A."/>
            <person name="Perez G."/>
            <person name="Pisabarro A.G."/>
            <person name="Ramirez L."/>
            <person name="Santoyo F."/>
            <person name="Master E."/>
            <person name="Coutinho P.M."/>
            <person name="Henrissat B."/>
            <person name="Lombard V."/>
            <person name="Magnuson J.K."/>
            <person name="Kuees U."/>
            <person name="Hori C."/>
            <person name="Igarashi K."/>
            <person name="Samejima M."/>
            <person name="Held B.W."/>
            <person name="Barry K.W."/>
            <person name="LaButti K.M."/>
            <person name="Lapidus A."/>
            <person name="Lindquist E.A."/>
            <person name="Lucas S.M."/>
            <person name="Riley R."/>
            <person name="Salamov A.A."/>
            <person name="Hoffmeister D."/>
            <person name="Schwenk D."/>
            <person name="Hadar Y."/>
            <person name="Yarden O."/>
            <person name="de Vries R.P."/>
            <person name="Wiebenga A."/>
            <person name="Stenlid J."/>
            <person name="Eastwood D."/>
            <person name="Grigoriev I.V."/>
            <person name="Berka R.M."/>
            <person name="Blanchette R.A."/>
            <person name="Kersten P."/>
            <person name="Martinez A.T."/>
            <person name="Vicuna R."/>
            <person name="Cullen D."/>
        </authorList>
    </citation>
    <scope>NUCLEOTIDE SEQUENCE [LARGE SCALE GENOMIC DNA]</scope>
    <source>
        <strain evidence="4 5">B</strain>
    </source>
</reference>
<gene>
    <name evidence="4" type="ORF">CERSUDRAFT_124358</name>
</gene>
<dbReference type="Proteomes" id="UP000016930">
    <property type="component" value="Unassembled WGS sequence"/>
</dbReference>
<dbReference type="InterPro" id="IPR045338">
    <property type="entry name" value="DUF6535"/>
</dbReference>
<evidence type="ECO:0000256" key="2">
    <source>
        <dbReference type="SAM" id="Phobius"/>
    </source>
</evidence>
<feature type="compositionally biased region" description="Basic and acidic residues" evidence="1">
    <location>
        <begin position="36"/>
        <end position="51"/>
    </location>
</feature>
<feature type="transmembrane region" description="Helical" evidence="2">
    <location>
        <begin position="264"/>
        <end position="284"/>
    </location>
</feature>
<organism evidence="4 5">
    <name type="scientific">Ceriporiopsis subvermispora (strain B)</name>
    <name type="common">White-rot fungus</name>
    <name type="synonym">Gelatoporia subvermispora</name>
    <dbReference type="NCBI Taxonomy" id="914234"/>
    <lineage>
        <taxon>Eukaryota</taxon>
        <taxon>Fungi</taxon>
        <taxon>Dikarya</taxon>
        <taxon>Basidiomycota</taxon>
        <taxon>Agaricomycotina</taxon>
        <taxon>Agaricomycetes</taxon>
        <taxon>Polyporales</taxon>
        <taxon>Gelatoporiaceae</taxon>
        <taxon>Gelatoporia</taxon>
    </lineage>
</organism>
<feature type="transmembrane region" description="Helical" evidence="2">
    <location>
        <begin position="204"/>
        <end position="222"/>
    </location>
</feature>
<evidence type="ECO:0000256" key="1">
    <source>
        <dbReference type="SAM" id="MobiDB-lite"/>
    </source>
</evidence>
<feature type="domain" description="DUF6535" evidence="3">
    <location>
        <begin position="105"/>
        <end position="285"/>
    </location>
</feature>
<dbReference type="AlphaFoldDB" id="M2PK21"/>
<evidence type="ECO:0000313" key="5">
    <source>
        <dbReference type="Proteomes" id="UP000016930"/>
    </source>
</evidence>
<dbReference type="OrthoDB" id="3219854at2759"/>
<feature type="compositionally biased region" description="Polar residues" evidence="1">
    <location>
        <begin position="14"/>
        <end position="25"/>
    </location>
</feature>
<protein>
    <recommendedName>
        <fullName evidence="3">DUF6535 domain-containing protein</fullName>
    </recommendedName>
</protein>
<evidence type="ECO:0000313" key="4">
    <source>
        <dbReference type="EMBL" id="EMD36604.1"/>
    </source>
</evidence>
<keyword evidence="2" id="KW-1133">Transmembrane helix</keyword>
<feature type="transmembrane region" description="Helical" evidence="2">
    <location>
        <begin position="296"/>
        <end position="316"/>
    </location>
</feature>